<evidence type="ECO:0000313" key="3">
    <source>
        <dbReference type="Proteomes" id="UP000004318"/>
    </source>
</evidence>
<dbReference type="SUPFAM" id="SSF53448">
    <property type="entry name" value="Nucleotide-diphospho-sugar transferases"/>
    <property type="match status" value="1"/>
</dbReference>
<dbReference type="RefSeq" id="WP_009805048.1">
    <property type="nucleotide sequence ID" value="NZ_CH724131.1"/>
</dbReference>
<evidence type="ECO:0000259" key="1">
    <source>
        <dbReference type="Pfam" id="PF00535"/>
    </source>
</evidence>
<keyword evidence="2" id="KW-0808">Transferase</keyword>
<dbReference type="STRING" id="252305.OB2597_03993"/>
<protein>
    <submittedName>
        <fullName evidence="2">Putative glycosyltransferase protein</fullName>
    </submittedName>
</protein>
<dbReference type="InterPro" id="IPR029044">
    <property type="entry name" value="Nucleotide-diphossugar_trans"/>
</dbReference>
<dbReference type="InterPro" id="IPR050834">
    <property type="entry name" value="Glycosyltransf_2"/>
</dbReference>
<sequence length="333" mass="36734">MLHEESSVAKGAGNHSAPLVSVVMPIYDAAPFLNAALDSVRVQDWPDLELIAVNDGSTDGSGDILQAAAADWVGPGRRLVVLEQQNAGAAAARNAGVARAQGDILALFDSDDIYHPSLVSRLVAALGGEAIMSFAMYRYIDETGRHTGTETAPGAEALQLRELLRNNWVHAPVFSREAWDLAGPLDETLRAHIDLDFFARLVKRRPGAIRLVPDALSDYRRRSGQITGDWRRMRRAWLHVHRKLRRDGLRLSPAELRRIHAGLRIYWASLAYQSGDYATARRLTARAWRGDPAGLLREAHPRTLALACVTSLLPDGLHHAIRDLYRARTTETA</sequence>
<dbReference type="OrthoDB" id="5291101at2"/>
<dbReference type="Pfam" id="PF00535">
    <property type="entry name" value="Glycos_transf_2"/>
    <property type="match status" value="1"/>
</dbReference>
<comment type="caution">
    <text evidence="2">The sequence shown here is derived from an EMBL/GenBank/DDBJ whole genome shotgun (WGS) entry which is preliminary data.</text>
</comment>
<dbReference type="Proteomes" id="UP000004318">
    <property type="component" value="Unassembled WGS sequence"/>
</dbReference>
<dbReference type="GO" id="GO:0016740">
    <property type="term" value="F:transferase activity"/>
    <property type="evidence" value="ECO:0007669"/>
    <property type="project" value="UniProtKB-KW"/>
</dbReference>
<dbReference type="eggNOG" id="COG1215">
    <property type="taxonomic scope" value="Bacteria"/>
</dbReference>
<accession>A3U2J5</accession>
<name>A3U2J5_PSEBH</name>
<feature type="domain" description="Glycosyltransferase 2-like" evidence="1">
    <location>
        <begin position="21"/>
        <end position="150"/>
    </location>
</feature>
<reference evidence="2 3" key="1">
    <citation type="journal article" date="2010" name="J. Bacteriol.">
        <title>Genome sequences of Oceanicola granulosus HTCC2516(T) and Oceanicola batsensis HTCC2597(TDelta).</title>
        <authorList>
            <person name="Thrash J.C."/>
            <person name="Cho J.C."/>
            <person name="Vergin K.L."/>
            <person name="Giovannoni S.J."/>
        </authorList>
    </citation>
    <scope>NUCLEOTIDE SEQUENCE [LARGE SCALE GENOMIC DNA]</scope>
    <source>
        <strain evidence="3">ATCC BAA-863 / DSM 15984 / KCTC 12145 / HTCC2597</strain>
    </source>
</reference>
<dbReference type="EMBL" id="AAMO01000012">
    <property type="protein sequence ID" value="EAQ01569.1"/>
    <property type="molecule type" value="Genomic_DNA"/>
</dbReference>
<dbReference type="Gene3D" id="3.90.550.10">
    <property type="entry name" value="Spore Coat Polysaccharide Biosynthesis Protein SpsA, Chain A"/>
    <property type="match status" value="1"/>
</dbReference>
<organism evidence="2 3">
    <name type="scientific">Pseudooceanicola batsensis (strain ATCC BAA-863 / DSM 15984 / KCTC 12145 / HTCC2597)</name>
    <name type="common">Oceanicola batsensis</name>
    <dbReference type="NCBI Taxonomy" id="252305"/>
    <lineage>
        <taxon>Bacteria</taxon>
        <taxon>Pseudomonadati</taxon>
        <taxon>Pseudomonadota</taxon>
        <taxon>Alphaproteobacteria</taxon>
        <taxon>Rhodobacterales</taxon>
        <taxon>Paracoccaceae</taxon>
        <taxon>Pseudooceanicola</taxon>
    </lineage>
</organism>
<keyword evidence="3" id="KW-1185">Reference proteome</keyword>
<dbReference type="PANTHER" id="PTHR43685">
    <property type="entry name" value="GLYCOSYLTRANSFERASE"/>
    <property type="match status" value="1"/>
</dbReference>
<evidence type="ECO:0000313" key="2">
    <source>
        <dbReference type="EMBL" id="EAQ01569.1"/>
    </source>
</evidence>
<dbReference type="AlphaFoldDB" id="A3U2J5"/>
<dbReference type="PANTHER" id="PTHR43685:SF12">
    <property type="entry name" value="GLYCOSYL TRANSFERASE FAMILY 2"/>
    <property type="match status" value="1"/>
</dbReference>
<proteinExistence type="predicted"/>
<dbReference type="CDD" id="cd00761">
    <property type="entry name" value="Glyco_tranf_GTA_type"/>
    <property type="match status" value="1"/>
</dbReference>
<dbReference type="HOGENOM" id="CLU_025996_0_0_5"/>
<dbReference type="InterPro" id="IPR001173">
    <property type="entry name" value="Glyco_trans_2-like"/>
</dbReference>
<gene>
    <name evidence="2" type="ORF">OB2597_03993</name>
</gene>